<keyword evidence="3 6" id="KW-0812">Transmembrane</keyword>
<dbReference type="HOGENOM" id="CLU_1643454_0_0_1"/>
<dbReference type="GO" id="GO:0015205">
    <property type="term" value="F:nucleobase transmembrane transporter activity"/>
    <property type="evidence" value="ECO:0007669"/>
    <property type="project" value="TreeGrafter"/>
</dbReference>
<dbReference type="PANTHER" id="PTHR30618">
    <property type="entry name" value="NCS1 FAMILY PURINE/PYRIMIDINE TRANSPORTER"/>
    <property type="match status" value="1"/>
</dbReference>
<evidence type="ECO:0000313" key="8">
    <source>
        <dbReference type="Proteomes" id="UP000013521"/>
    </source>
</evidence>
<keyword evidence="5 6" id="KW-0472">Membrane</keyword>
<dbReference type="Proteomes" id="UP000013521">
    <property type="component" value="Unassembled WGS sequence"/>
</dbReference>
<comment type="similarity">
    <text evidence="2">Belongs to the purine-cytosine permease (2.A.39) family.</text>
</comment>
<dbReference type="KEGG" id="npa:UCRNP2_4788"/>
<dbReference type="InterPro" id="IPR045225">
    <property type="entry name" value="Uracil/uridine/allantoin_perm"/>
</dbReference>
<reference evidence="8" key="1">
    <citation type="journal article" date="2013" name="Genome Announc.">
        <title>Draft genome sequence of Neofusicoccum parvum isolate UCR-NP2, a fungal vascular pathogen associated with grapevine cankers.</title>
        <authorList>
            <person name="Blanco-Ulate B."/>
            <person name="Rolshausen P."/>
            <person name="Cantu D."/>
        </authorList>
    </citation>
    <scope>NUCLEOTIDE SEQUENCE [LARGE SCALE GENOMIC DNA]</scope>
    <source>
        <strain evidence="8">UCR-NP2</strain>
    </source>
</reference>
<organism evidence="7 8">
    <name type="scientific">Botryosphaeria parva (strain UCR-NP2)</name>
    <name type="common">Grapevine canker fungus</name>
    <name type="synonym">Neofusicoccum parvum</name>
    <dbReference type="NCBI Taxonomy" id="1287680"/>
    <lineage>
        <taxon>Eukaryota</taxon>
        <taxon>Fungi</taxon>
        <taxon>Dikarya</taxon>
        <taxon>Ascomycota</taxon>
        <taxon>Pezizomycotina</taxon>
        <taxon>Dothideomycetes</taxon>
        <taxon>Dothideomycetes incertae sedis</taxon>
        <taxon>Botryosphaeriales</taxon>
        <taxon>Botryosphaeriaceae</taxon>
        <taxon>Neofusicoccum</taxon>
    </lineage>
</organism>
<evidence type="ECO:0000256" key="6">
    <source>
        <dbReference type="SAM" id="Phobius"/>
    </source>
</evidence>
<dbReference type="AlphaFoldDB" id="R1GJK5"/>
<dbReference type="Gene3D" id="1.10.4160.10">
    <property type="entry name" value="Hydantoin permease"/>
    <property type="match status" value="1"/>
</dbReference>
<dbReference type="GO" id="GO:0005886">
    <property type="term" value="C:plasma membrane"/>
    <property type="evidence" value="ECO:0007669"/>
    <property type="project" value="TreeGrafter"/>
</dbReference>
<dbReference type="OrthoDB" id="2018619at2759"/>
<protein>
    <submittedName>
        <fullName evidence="7">Putative uridine permease protein</fullName>
    </submittedName>
</protein>
<dbReference type="PANTHER" id="PTHR30618:SF1">
    <property type="entry name" value="URIDINE PERMEASE"/>
    <property type="match status" value="1"/>
</dbReference>
<evidence type="ECO:0000256" key="3">
    <source>
        <dbReference type="ARBA" id="ARBA00022692"/>
    </source>
</evidence>
<evidence type="ECO:0000256" key="1">
    <source>
        <dbReference type="ARBA" id="ARBA00004141"/>
    </source>
</evidence>
<feature type="transmembrane region" description="Helical" evidence="6">
    <location>
        <begin position="20"/>
        <end position="41"/>
    </location>
</feature>
<gene>
    <name evidence="7" type="ORF">UCRNP2_4788</name>
</gene>
<feature type="transmembrane region" description="Helical" evidence="6">
    <location>
        <begin position="116"/>
        <end position="134"/>
    </location>
</feature>
<keyword evidence="4 6" id="KW-1133">Transmembrane helix</keyword>
<dbReference type="Pfam" id="PF02133">
    <property type="entry name" value="Transp_cyt_pur"/>
    <property type="match status" value="1"/>
</dbReference>
<accession>R1GJK5</accession>
<evidence type="ECO:0000313" key="7">
    <source>
        <dbReference type="EMBL" id="EOD48471.1"/>
    </source>
</evidence>
<dbReference type="InterPro" id="IPR001248">
    <property type="entry name" value="Pur-cyt_permease"/>
</dbReference>
<proteinExistence type="inferred from homology"/>
<evidence type="ECO:0000256" key="2">
    <source>
        <dbReference type="ARBA" id="ARBA00008974"/>
    </source>
</evidence>
<comment type="subcellular location">
    <subcellularLocation>
        <location evidence="1">Membrane</location>
        <topology evidence="1">Multi-pass membrane protein</topology>
    </subcellularLocation>
</comment>
<dbReference type="eggNOG" id="KOG2466">
    <property type="taxonomic scope" value="Eukaryota"/>
</dbReference>
<evidence type="ECO:0000256" key="5">
    <source>
        <dbReference type="ARBA" id="ARBA00023136"/>
    </source>
</evidence>
<dbReference type="STRING" id="1287680.R1GJK5"/>
<name>R1GJK5_BOTPV</name>
<sequence>MTISNWYAASSAQELGLSMWESIVCSFAGQILIAFVIVLNGRAGAKYHVGYPILNRAAFGIFGAWWPTFNRAVMAIVWNGVNGVAGGQCIYVMLHALTPKIADLPNIMSAGSAIDTGNFIGCIIFWIVTAAFLIRPIPKMRVLVYAKLAVYVRLVPAPLTL</sequence>
<dbReference type="EMBL" id="KB916202">
    <property type="protein sequence ID" value="EOD48471.1"/>
    <property type="molecule type" value="Genomic_DNA"/>
</dbReference>
<evidence type="ECO:0000256" key="4">
    <source>
        <dbReference type="ARBA" id="ARBA00022989"/>
    </source>
</evidence>